<dbReference type="SUPFAM" id="SSF54001">
    <property type="entry name" value="Cysteine proteinases"/>
    <property type="match status" value="1"/>
</dbReference>
<evidence type="ECO:0000256" key="1">
    <source>
        <dbReference type="ARBA" id="ARBA00022614"/>
    </source>
</evidence>
<accession>A0ABW8TB28</accession>
<dbReference type="SMART" id="SM00369">
    <property type="entry name" value="LRR_TYP"/>
    <property type="match status" value="4"/>
</dbReference>
<gene>
    <name evidence="4" type="ORF">ACJDT4_04040</name>
</gene>
<dbReference type="PROSITE" id="PS51450">
    <property type="entry name" value="LRR"/>
    <property type="match status" value="6"/>
</dbReference>
<dbReference type="Gene3D" id="3.10.620.30">
    <property type="match status" value="1"/>
</dbReference>
<dbReference type="RefSeq" id="WP_406786252.1">
    <property type="nucleotide sequence ID" value="NZ_JBJIAA010000003.1"/>
</dbReference>
<dbReference type="Proteomes" id="UP001623592">
    <property type="component" value="Unassembled WGS sequence"/>
</dbReference>
<feature type="domain" description="Transglutaminase-like" evidence="3">
    <location>
        <begin position="406"/>
        <end position="465"/>
    </location>
</feature>
<dbReference type="InterPro" id="IPR003591">
    <property type="entry name" value="Leu-rich_rpt_typical-subtyp"/>
</dbReference>
<dbReference type="InterPro" id="IPR025875">
    <property type="entry name" value="Leu-rich_rpt_4"/>
</dbReference>
<keyword evidence="5" id="KW-1185">Reference proteome</keyword>
<keyword evidence="1" id="KW-0433">Leucine-rich repeat</keyword>
<evidence type="ECO:0000256" key="2">
    <source>
        <dbReference type="ARBA" id="ARBA00022737"/>
    </source>
</evidence>
<reference evidence="4 5" key="1">
    <citation type="submission" date="2024-11" db="EMBL/GenBank/DDBJ databases">
        <authorList>
            <person name="Heng Y.C."/>
            <person name="Lim A.C.H."/>
            <person name="Lee J.K.Y."/>
            <person name="Kittelmann S."/>
        </authorList>
    </citation>
    <scope>NUCLEOTIDE SEQUENCE [LARGE SCALE GENOMIC DNA]</scope>
    <source>
        <strain evidence="4 5">WILCCON 0114</strain>
    </source>
</reference>
<keyword evidence="2" id="KW-0677">Repeat</keyword>
<sequence length="504" mass="56714">MKNKIIIGSIITLSMIFTVKVKAAVFKDNQLVQANKIWTIHFNKEVFLDNLSKQGITVVDSSGNSVKATLNFGTDNKTVVVKPPVGGYKKGSKFKLIIGNKVHSKDDNIKEPIIVNFSIEKGNEAEIVTFKDANLEKVVRDAINKPDGSIYKTDVEKITSLEADEKNITYLDGIENLINLEEFSANENNIKDIAPLKELTNLQWVYLDKNQVSSVGSLSNLASLKALSLQNNKLVDISELNNLKELRTLHLNNNEINNISPIKNLSKLSDLSVADNKIQNIDSLSSLQNIEYLDLSGNCISNIEPLTQLNGLKYLTLTGNFIDNIDCLKNVKNLRTVDGYLVDDLDKYFKLYYKAYEIIKVLIKPSMSDLEKEKAIHDYVVLNTKFDYDNYSKNTAPPHDYDAYGILINGTGVCEGYAETVKLLLNMAGINCVVVSGEANNGTWQSHAWNIVKIDGKYYELDTTWDDSVPDIIGYVRYDYFNVNDSQMAKDHNWDRSKYPKCDN</sequence>
<dbReference type="SMART" id="SM00365">
    <property type="entry name" value="LRR_SD22"/>
    <property type="match status" value="7"/>
</dbReference>
<dbReference type="Pfam" id="PF01841">
    <property type="entry name" value="Transglut_core"/>
    <property type="match status" value="1"/>
</dbReference>
<protein>
    <submittedName>
        <fullName evidence="4">Leucine-rich repeat domain-containing protein</fullName>
    </submittedName>
</protein>
<dbReference type="SUPFAM" id="SSF52058">
    <property type="entry name" value="L domain-like"/>
    <property type="match status" value="1"/>
</dbReference>
<evidence type="ECO:0000259" key="3">
    <source>
        <dbReference type="SMART" id="SM00460"/>
    </source>
</evidence>
<proteinExistence type="predicted"/>
<dbReference type="InterPro" id="IPR038765">
    <property type="entry name" value="Papain-like_cys_pep_sf"/>
</dbReference>
<dbReference type="InterPro" id="IPR001611">
    <property type="entry name" value="Leu-rich_rpt"/>
</dbReference>
<name>A0ABW8TB28_9CLOT</name>
<dbReference type="InterPro" id="IPR002931">
    <property type="entry name" value="Transglutaminase-like"/>
</dbReference>
<comment type="caution">
    <text evidence="4">The sequence shown here is derived from an EMBL/GenBank/DDBJ whole genome shotgun (WGS) entry which is preliminary data.</text>
</comment>
<dbReference type="PANTHER" id="PTHR46652:SF3">
    <property type="entry name" value="LEUCINE-RICH REPEAT-CONTAINING PROTEIN 9"/>
    <property type="match status" value="1"/>
</dbReference>
<dbReference type="Pfam" id="PF12799">
    <property type="entry name" value="LRR_4"/>
    <property type="match status" value="2"/>
</dbReference>
<dbReference type="Gene3D" id="3.80.10.10">
    <property type="entry name" value="Ribonuclease Inhibitor"/>
    <property type="match status" value="1"/>
</dbReference>
<dbReference type="SMART" id="SM00460">
    <property type="entry name" value="TGc"/>
    <property type="match status" value="1"/>
</dbReference>
<dbReference type="EMBL" id="JBJIAA010000003">
    <property type="protein sequence ID" value="MFL0249582.1"/>
    <property type="molecule type" value="Genomic_DNA"/>
</dbReference>
<evidence type="ECO:0000313" key="5">
    <source>
        <dbReference type="Proteomes" id="UP001623592"/>
    </source>
</evidence>
<dbReference type="PANTHER" id="PTHR46652">
    <property type="entry name" value="LEUCINE-RICH REPEAT AND IQ DOMAIN-CONTAINING PROTEIN 1-RELATED"/>
    <property type="match status" value="1"/>
</dbReference>
<dbReference type="InterPro" id="IPR050836">
    <property type="entry name" value="SDS22/Internalin_LRR"/>
</dbReference>
<dbReference type="InterPro" id="IPR032675">
    <property type="entry name" value="LRR_dom_sf"/>
</dbReference>
<evidence type="ECO:0000313" key="4">
    <source>
        <dbReference type="EMBL" id="MFL0249582.1"/>
    </source>
</evidence>
<organism evidence="4 5">
    <name type="scientific">Clostridium neuense</name>
    <dbReference type="NCBI Taxonomy" id="1728934"/>
    <lineage>
        <taxon>Bacteria</taxon>
        <taxon>Bacillati</taxon>
        <taxon>Bacillota</taxon>
        <taxon>Clostridia</taxon>
        <taxon>Eubacteriales</taxon>
        <taxon>Clostridiaceae</taxon>
        <taxon>Clostridium</taxon>
    </lineage>
</organism>